<dbReference type="AlphaFoldDB" id="A0A7S0SG18"/>
<sequence length="606" mass="65449">MSRVTTKRMDLSELGGDEMDRLMATLSGEAVASILSLQPAVFVAGTVAKLSVPDGAAMLLAFSMGQRSDVLAAMPPELRESMLDYLNANDRIGGGETGNCVCPRCGLEGPIDLFSGDLEDMAAALGQMDPAEAAKMIEALDEKTAAKLLLAMDLPEEGVLAAAVLGQVAALTCQALRHVMRAEDEAKTAIIYGLLDPTRLSSYKSKKLTDLENFDPNFLEETSKRSGKAAKHRPLSVEFTPPPAWLEYLGASNLKHLLKIWAKGGKLKITVPKCRGMIAKMYEMKISVDKANVRAEKLTLPLVDFVCIFFDNNFGLKKIAQQNLVKFIFSVREIYAEGVDPLVCTFVRLCGLFHPLPACALNFLLGSADLAAGGLSGGGQEFAKPQNFWAQWVGGKGINFPLKKAKEIASLAFIHMEQATIDTVVLPAVVEAVQANTTGKEGHDDVPVGKLSLGMFLECLVLVQVRLNFETEPETLDALTANASDAGNRNLTFDDWRAALKKDIKCHRPPNEGAVAFMYARGHALEHHVTKKLSKAIQSGASIMQDLGEDPNTVSVSVRSLASSFNWNYGVICEAGVRADGTSLVYEARSKAEGKGDTRAVKKKKQ</sequence>
<accession>A0A7S0SG18</accession>
<gene>
    <name evidence="1" type="ORF">MANT1106_LOCUS7765</name>
</gene>
<organism evidence="1">
    <name type="scientific">Mantoniella antarctica</name>
    <dbReference type="NCBI Taxonomy" id="81844"/>
    <lineage>
        <taxon>Eukaryota</taxon>
        <taxon>Viridiplantae</taxon>
        <taxon>Chlorophyta</taxon>
        <taxon>Mamiellophyceae</taxon>
        <taxon>Mamiellales</taxon>
        <taxon>Mamiellaceae</taxon>
        <taxon>Mantoniella</taxon>
    </lineage>
</organism>
<reference evidence="1" key="1">
    <citation type="submission" date="2021-01" db="EMBL/GenBank/DDBJ databases">
        <authorList>
            <person name="Corre E."/>
            <person name="Pelletier E."/>
            <person name="Niang G."/>
            <person name="Scheremetjew M."/>
            <person name="Finn R."/>
            <person name="Kale V."/>
            <person name="Holt S."/>
            <person name="Cochrane G."/>
            <person name="Meng A."/>
            <person name="Brown T."/>
            <person name="Cohen L."/>
        </authorList>
    </citation>
    <scope>NUCLEOTIDE SEQUENCE</scope>
    <source>
        <strain evidence="1">SL-175</strain>
    </source>
</reference>
<protein>
    <submittedName>
        <fullName evidence="1">Uncharacterized protein</fullName>
    </submittedName>
</protein>
<dbReference type="EMBL" id="HBFC01013292">
    <property type="protein sequence ID" value="CAD8705083.1"/>
    <property type="molecule type" value="Transcribed_RNA"/>
</dbReference>
<evidence type="ECO:0000313" key="1">
    <source>
        <dbReference type="EMBL" id="CAD8705083.1"/>
    </source>
</evidence>
<name>A0A7S0SG18_9CHLO</name>
<proteinExistence type="predicted"/>